<organism evidence="2 3">
    <name type="scientific">Elysia chlorotica</name>
    <name type="common">Eastern emerald elysia</name>
    <name type="synonym">Sea slug</name>
    <dbReference type="NCBI Taxonomy" id="188477"/>
    <lineage>
        <taxon>Eukaryota</taxon>
        <taxon>Metazoa</taxon>
        <taxon>Spiralia</taxon>
        <taxon>Lophotrochozoa</taxon>
        <taxon>Mollusca</taxon>
        <taxon>Gastropoda</taxon>
        <taxon>Heterobranchia</taxon>
        <taxon>Euthyneura</taxon>
        <taxon>Panpulmonata</taxon>
        <taxon>Sacoglossa</taxon>
        <taxon>Placobranchoidea</taxon>
        <taxon>Plakobranchidae</taxon>
        <taxon>Elysia</taxon>
    </lineage>
</organism>
<dbReference type="AlphaFoldDB" id="A0A433SNN6"/>
<comment type="caution">
    <text evidence="2">The sequence shown here is derived from an EMBL/GenBank/DDBJ whole genome shotgun (WGS) entry which is preliminary data.</text>
</comment>
<sequence length="443" mass="52115">MRKNQRRAQYEEADACRQTKDTAEQFQGGQRARAEPQTPKAEKTPSPQAGKPRKTCPSDEYPRHAADIPNGRDSGPGPVANQKKLNKKQRKREEKKKEQELQEIREEIERKEREKKERLERKRKEQGEKERIEREKREEKERKEREKREEEERCIREIQEAEEKRQREERRLWQEMEEKKCQERLRRERERLEKEREQKEEEERIKAFMDDFDAATLIDDNGEFKVTDPNIINLIRRDDLNALGNACSSQPNGPVEYINGFRTEDYIRLQGATEQAKTTQGHNSSLRPPKPGHSFSEALRNSQHKQLSPGGEEMAAPHEGQGARPKTTWGRAENHAGTIGDGSGRQHSRPQPEQQYQYNCWQFQQYHPVPQAQPTQPVNTMHYVPSWNQAPCPWYGPTYQSMHSTYVPLDDFYGPSLTPIQPMHYRAFPRRGRPQYNTGSHQN</sequence>
<evidence type="ECO:0000313" key="3">
    <source>
        <dbReference type="Proteomes" id="UP000271974"/>
    </source>
</evidence>
<feature type="non-terminal residue" evidence="2">
    <location>
        <position position="443"/>
    </location>
</feature>
<dbReference type="Proteomes" id="UP000271974">
    <property type="component" value="Unassembled WGS sequence"/>
</dbReference>
<feature type="compositionally biased region" description="Basic and acidic residues" evidence="1">
    <location>
        <begin position="91"/>
        <end position="169"/>
    </location>
</feature>
<feature type="compositionally biased region" description="Polar residues" evidence="1">
    <location>
        <begin position="273"/>
        <end position="286"/>
    </location>
</feature>
<accession>A0A433SNN6</accession>
<gene>
    <name evidence="2" type="ORF">EGW08_021472</name>
</gene>
<name>A0A433SNN6_ELYCH</name>
<keyword evidence="3" id="KW-1185">Reference proteome</keyword>
<feature type="compositionally biased region" description="Basic and acidic residues" evidence="1">
    <location>
        <begin position="8"/>
        <end position="23"/>
    </location>
</feature>
<proteinExistence type="predicted"/>
<feature type="region of interest" description="Disordered" evidence="1">
    <location>
        <begin position="273"/>
        <end position="354"/>
    </location>
</feature>
<evidence type="ECO:0000256" key="1">
    <source>
        <dbReference type="SAM" id="MobiDB-lite"/>
    </source>
</evidence>
<reference evidence="2 3" key="1">
    <citation type="submission" date="2019-01" db="EMBL/GenBank/DDBJ databases">
        <title>A draft genome assembly of the solar-powered sea slug Elysia chlorotica.</title>
        <authorList>
            <person name="Cai H."/>
            <person name="Li Q."/>
            <person name="Fang X."/>
            <person name="Li J."/>
            <person name="Curtis N.E."/>
            <person name="Altenburger A."/>
            <person name="Shibata T."/>
            <person name="Feng M."/>
            <person name="Maeda T."/>
            <person name="Schwartz J.A."/>
            <person name="Shigenobu S."/>
            <person name="Lundholm N."/>
            <person name="Nishiyama T."/>
            <person name="Yang H."/>
            <person name="Hasebe M."/>
            <person name="Li S."/>
            <person name="Pierce S.K."/>
            <person name="Wang J."/>
        </authorList>
    </citation>
    <scope>NUCLEOTIDE SEQUENCE [LARGE SCALE GENOMIC DNA]</scope>
    <source>
        <strain evidence="2">EC2010</strain>
        <tissue evidence="2">Whole organism of an adult</tissue>
    </source>
</reference>
<feature type="region of interest" description="Disordered" evidence="1">
    <location>
        <begin position="1"/>
        <end position="169"/>
    </location>
</feature>
<dbReference type="STRING" id="188477.A0A433SNN6"/>
<protein>
    <submittedName>
        <fullName evidence="2">Uncharacterized protein</fullName>
    </submittedName>
</protein>
<dbReference type="OrthoDB" id="6138678at2759"/>
<evidence type="ECO:0000313" key="2">
    <source>
        <dbReference type="EMBL" id="RUS70770.1"/>
    </source>
</evidence>
<dbReference type="EMBL" id="RQTK01001338">
    <property type="protein sequence ID" value="RUS70770.1"/>
    <property type="molecule type" value="Genomic_DNA"/>
</dbReference>
<feature type="compositionally biased region" description="Basic and acidic residues" evidence="1">
    <location>
        <begin position="56"/>
        <end position="66"/>
    </location>
</feature>